<proteinExistence type="predicted"/>
<dbReference type="Proteomes" id="UP001060085">
    <property type="component" value="Linkage Group LG06"/>
</dbReference>
<dbReference type="EMBL" id="CM044706">
    <property type="protein sequence ID" value="KAI5657582.1"/>
    <property type="molecule type" value="Genomic_DNA"/>
</dbReference>
<keyword evidence="2" id="KW-1185">Reference proteome</keyword>
<name>A0ACC0A9H6_CATRO</name>
<gene>
    <name evidence="1" type="ORF">M9H77_26375</name>
</gene>
<evidence type="ECO:0000313" key="2">
    <source>
        <dbReference type="Proteomes" id="UP001060085"/>
    </source>
</evidence>
<protein>
    <submittedName>
        <fullName evidence="1">Uncharacterized protein</fullName>
    </submittedName>
</protein>
<organism evidence="1 2">
    <name type="scientific">Catharanthus roseus</name>
    <name type="common">Madagascar periwinkle</name>
    <name type="synonym">Vinca rosea</name>
    <dbReference type="NCBI Taxonomy" id="4058"/>
    <lineage>
        <taxon>Eukaryota</taxon>
        <taxon>Viridiplantae</taxon>
        <taxon>Streptophyta</taxon>
        <taxon>Embryophyta</taxon>
        <taxon>Tracheophyta</taxon>
        <taxon>Spermatophyta</taxon>
        <taxon>Magnoliopsida</taxon>
        <taxon>eudicotyledons</taxon>
        <taxon>Gunneridae</taxon>
        <taxon>Pentapetalae</taxon>
        <taxon>asterids</taxon>
        <taxon>lamiids</taxon>
        <taxon>Gentianales</taxon>
        <taxon>Apocynaceae</taxon>
        <taxon>Rauvolfioideae</taxon>
        <taxon>Vinceae</taxon>
        <taxon>Catharanthinae</taxon>
        <taxon>Catharanthus</taxon>
    </lineage>
</organism>
<sequence length="155" mass="17451">MHAHLGKIVEYCKGLVTQPPFGDNDLEINCFISELVNDDEQTLFAADYLALKGIFSLSCEENMDDSGITVLFGYSEDVNGVLRLSIRHHHWMAHTEKPLVVKSIGNFIFKQGQVDTQHRAEHHKVDIPLDTILDGDAQKHHNKGDTTTNMVILKL</sequence>
<accession>A0ACC0A9H6</accession>
<reference evidence="2" key="1">
    <citation type="journal article" date="2023" name="Nat. Plants">
        <title>Single-cell RNA sequencing provides a high-resolution roadmap for understanding the multicellular compartmentation of specialized metabolism.</title>
        <authorList>
            <person name="Sun S."/>
            <person name="Shen X."/>
            <person name="Li Y."/>
            <person name="Li Y."/>
            <person name="Wang S."/>
            <person name="Li R."/>
            <person name="Zhang H."/>
            <person name="Shen G."/>
            <person name="Guo B."/>
            <person name="Wei J."/>
            <person name="Xu J."/>
            <person name="St-Pierre B."/>
            <person name="Chen S."/>
            <person name="Sun C."/>
        </authorList>
    </citation>
    <scope>NUCLEOTIDE SEQUENCE [LARGE SCALE GENOMIC DNA]</scope>
</reference>
<evidence type="ECO:0000313" key="1">
    <source>
        <dbReference type="EMBL" id="KAI5657582.1"/>
    </source>
</evidence>
<comment type="caution">
    <text evidence="1">The sequence shown here is derived from an EMBL/GenBank/DDBJ whole genome shotgun (WGS) entry which is preliminary data.</text>
</comment>